<keyword evidence="3" id="KW-1185">Reference proteome</keyword>
<dbReference type="AlphaFoldDB" id="A0AAE1Z4Z1"/>
<feature type="non-terminal residue" evidence="2">
    <location>
        <position position="1"/>
    </location>
</feature>
<protein>
    <submittedName>
        <fullName evidence="2">Uncharacterized protein</fullName>
    </submittedName>
</protein>
<feature type="non-terminal residue" evidence="2">
    <location>
        <position position="51"/>
    </location>
</feature>
<reference evidence="2" key="2">
    <citation type="journal article" date="2023" name="Infect Dis Poverty">
        <title>Chromosome-scale genome of the human blood fluke Schistosoma mekongi and its implications for public health.</title>
        <authorList>
            <person name="Zhou M."/>
            <person name="Xu L."/>
            <person name="Xu D."/>
            <person name="Chen W."/>
            <person name="Khan J."/>
            <person name="Hu Y."/>
            <person name="Huang H."/>
            <person name="Wei H."/>
            <person name="Zhang Y."/>
            <person name="Chusongsang P."/>
            <person name="Tanasarnprasert K."/>
            <person name="Hu X."/>
            <person name="Limpanont Y."/>
            <person name="Lv Z."/>
        </authorList>
    </citation>
    <scope>NUCLEOTIDE SEQUENCE</scope>
    <source>
        <strain evidence="2">LV_2022a</strain>
    </source>
</reference>
<dbReference type="Proteomes" id="UP001292079">
    <property type="component" value="Unassembled WGS sequence"/>
</dbReference>
<evidence type="ECO:0000256" key="1">
    <source>
        <dbReference type="SAM" id="MobiDB-lite"/>
    </source>
</evidence>
<accession>A0AAE1Z4Z1</accession>
<proteinExistence type="predicted"/>
<organism evidence="2 3">
    <name type="scientific">Schistosoma mekongi</name>
    <name type="common">Parasitic worm</name>
    <dbReference type="NCBI Taxonomy" id="38744"/>
    <lineage>
        <taxon>Eukaryota</taxon>
        <taxon>Metazoa</taxon>
        <taxon>Spiralia</taxon>
        <taxon>Lophotrochozoa</taxon>
        <taxon>Platyhelminthes</taxon>
        <taxon>Trematoda</taxon>
        <taxon>Digenea</taxon>
        <taxon>Strigeidida</taxon>
        <taxon>Schistosomatoidea</taxon>
        <taxon>Schistosomatidae</taxon>
        <taxon>Schistosoma</taxon>
    </lineage>
</organism>
<evidence type="ECO:0000313" key="2">
    <source>
        <dbReference type="EMBL" id="KAK4467235.1"/>
    </source>
</evidence>
<dbReference type="EMBL" id="JALJAT010000852">
    <property type="protein sequence ID" value="KAK4467235.1"/>
    <property type="molecule type" value="Genomic_DNA"/>
</dbReference>
<feature type="region of interest" description="Disordered" evidence="1">
    <location>
        <begin position="1"/>
        <end position="21"/>
    </location>
</feature>
<sequence>GRQEPFRTPQEGGAVRRLAPDLRKAERLQGVDALLTRKENSFPETIADISE</sequence>
<reference evidence="2" key="1">
    <citation type="submission" date="2022-04" db="EMBL/GenBank/DDBJ databases">
        <authorList>
            <person name="Xu L."/>
            <person name="Lv Z."/>
        </authorList>
    </citation>
    <scope>NUCLEOTIDE SEQUENCE</scope>
    <source>
        <strain evidence="2">LV_2022a</strain>
    </source>
</reference>
<name>A0AAE1Z4Z1_SCHME</name>
<comment type="caution">
    <text evidence="2">The sequence shown here is derived from an EMBL/GenBank/DDBJ whole genome shotgun (WGS) entry which is preliminary data.</text>
</comment>
<evidence type="ECO:0000313" key="3">
    <source>
        <dbReference type="Proteomes" id="UP001292079"/>
    </source>
</evidence>
<gene>
    <name evidence="2" type="ORF">MN116_009079</name>
</gene>